<dbReference type="AlphaFoldDB" id="D9PI20"/>
<sequence length="66" mass="7441">MRKWRVDDSAELYNINGWGVGYFSINEKGNVIVTPQKNGMSVDLKELLDELTLSDVSAPVLVRFPD</sequence>
<dbReference type="InterPro" id="IPR002985">
    <property type="entry name" value="Arg_decrbxlase"/>
</dbReference>
<gene>
    <name evidence="3" type="primary">speA</name>
    <name evidence="3" type="ORF">LDC_1174</name>
</gene>
<evidence type="ECO:0000256" key="1">
    <source>
        <dbReference type="ARBA" id="ARBA00001933"/>
    </source>
</evidence>
<dbReference type="Gene3D" id="2.40.37.10">
    <property type="entry name" value="Lyase, Ornithine Decarboxylase, Chain A, domain 1"/>
    <property type="match status" value="1"/>
</dbReference>
<keyword evidence="3" id="KW-0456">Lyase</keyword>
<evidence type="ECO:0000256" key="2">
    <source>
        <dbReference type="ARBA" id="ARBA00022898"/>
    </source>
</evidence>
<dbReference type="GO" id="GO:0006527">
    <property type="term" value="P:L-arginine catabolic process"/>
    <property type="evidence" value="ECO:0007669"/>
    <property type="project" value="InterPro"/>
</dbReference>
<reference evidence="3" key="1">
    <citation type="submission" date="2010-07" db="EMBL/GenBank/DDBJ databases">
        <authorList>
            <consortium name="CONSOLIDER consortium CSD2007-00005"/>
            <person name="Guazzaroni M.-E."/>
            <person name="Richter M."/>
            <person name="Garcia-Salamanca A."/>
            <person name="Yarza P."/>
            <person name="Ferrer M."/>
        </authorList>
    </citation>
    <scope>NUCLEOTIDE SEQUENCE</scope>
</reference>
<dbReference type="GO" id="GO:0008295">
    <property type="term" value="P:spermidine biosynthetic process"/>
    <property type="evidence" value="ECO:0007669"/>
    <property type="project" value="InterPro"/>
</dbReference>
<dbReference type="EMBL" id="ADZX01000401">
    <property type="protein sequence ID" value="EFK96792.1"/>
    <property type="molecule type" value="Genomic_DNA"/>
</dbReference>
<dbReference type="GO" id="GO:0008792">
    <property type="term" value="F:arginine decarboxylase activity"/>
    <property type="evidence" value="ECO:0007669"/>
    <property type="project" value="UniProtKB-EC"/>
</dbReference>
<organism evidence="3">
    <name type="scientific">sediment metagenome</name>
    <dbReference type="NCBI Taxonomy" id="749907"/>
    <lineage>
        <taxon>unclassified sequences</taxon>
        <taxon>metagenomes</taxon>
        <taxon>ecological metagenomes</taxon>
    </lineage>
</organism>
<comment type="caution">
    <text evidence="3">The sequence shown here is derived from an EMBL/GenBank/DDBJ whole genome shotgun (WGS) entry which is preliminary data.</text>
</comment>
<proteinExistence type="predicted"/>
<dbReference type="EC" id="4.1.1.19" evidence="3"/>
<evidence type="ECO:0000313" key="3">
    <source>
        <dbReference type="EMBL" id="EFK96792.1"/>
    </source>
</evidence>
<comment type="cofactor">
    <cofactor evidence="1">
        <name>pyridoxal 5'-phosphate</name>
        <dbReference type="ChEBI" id="CHEBI:597326"/>
    </cofactor>
</comment>
<protein>
    <submittedName>
        <fullName evidence="3">Biosynthetic arginine decarboxylase (ADC)</fullName>
        <ecNumber evidence="3">4.1.1.19</ecNumber>
    </submittedName>
</protein>
<dbReference type="PANTHER" id="PTHR43295:SF9">
    <property type="entry name" value="BIOSYNTHETIC ARGININE DECARBOXYLASE"/>
    <property type="match status" value="1"/>
</dbReference>
<keyword evidence="2" id="KW-0663">Pyridoxal phosphate</keyword>
<accession>D9PI20</accession>
<dbReference type="InterPro" id="IPR009006">
    <property type="entry name" value="Ala_racemase/Decarboxylase_C"/>
</dbReference>
<dbReference type="PANTHER" id="PTHR43295">
    <property type="entry name" value="ARGININE DECARBOXYLASE"/>
    <property type="match status" value="1"/>
</dbReference>
<reference evidence="3" key="2">
    <citation type="journal article" date="2011" name="Microb. Ecol.">
        <title>Taxonomic and Functional Metagenomic Profiling of the Microbial Community in the Anoxic Sediment of a Sub-saline Shallow Lake (Laguna de Carrizo, Central Spain).</title>
        <authorList>
            <person name="Ferrer M."/>
            <person name="Guazzaroni M.E."/>
            <person name="Richter M."/>
            <person name="Garcia-Salamanca A."/>
            <person name="Yarza P."/>
            <person name="Suarez-Suarez A."/>
            <person name="Solano J."/>
            <person name="Alcaide M."/>
            <person name="van Dillewijn P."/>
            <person name="Molina-Henares M.A."/>
            <person name="Lopez-Cortes N."/>
            <person name="Al-Ramahi Y."/>
            <person name="Guerrero C."/>
            <person name="Acosta A."/>
            <person name="de Eugenio L.I."/>
            <person name="Martinez V."/>
            <person name="Marques S."/>
            <person name="Rojo F."/>
            <person name="Santero E."/>
            <person name="Genilloud O."/>
            <person name="Perez-Perez J."/>
            <person name="Rossello-Mora R."/>
            <person name="Ramos J.L."/>
        </authorList>
    </citation>
    <scope>NUCLEOTIDE SEQUENCE</scope>
</reference>
<feature type="non-terminal residue" evidence="3">
    <location>
        <position position="66"/>
    </location>
</feature>
<name>D9PI20_9ZZZZ</name>